<comment type="caution">
    <text evidence="3">The sequence shown here is derived from an EMBL/GenBank/DDBJ whole genome shotgun (WGS) entry which is preliminary data.</text>
</comment>
<dbReference type="Proteomes" id="UP000011599">
    <property type="component" value="Unassembled WGS sequence"/>
</dbReference>
<feature type="compositionally biased region" description="Acidic residues" evidence="2">
    <location>
        <begin position="222"/>
        <end position="251"/>
    </location>
</feature>
<proteinExistence type="predicted"/>
<dbReference type="AlphaFoldDB" id="L9VR16"/>
<dbReference type="PATRIC" id="fig|1114856.3.peg.2762"/>
<keyword evidence="1" id="KW-0175">Coiled coil</keyword>
<organism evidence="3 4">
    <name type="scientific">Natronorubrum tibetense GA33</name>
    <dbReference type="NCBI Taxonomy" id="1114856"/>
    <lineage>
        <taxon>Archaea</taxon>
        <taxon>Methanobacteriati</taxon>
        <taxon>Methanobacteriota</taxon>
        <taxon>Stenosarchaea group</taxon>
        <taxon>Halobacteria</taxon>
        <taxon>Halobacteriales</taxon>
        <taxon>Natrialbaceae</taxon>
        <taxon>Natronorubrum</taxon>
    </lineage>
</organism>
<dbReference type="eggNOG" id="arCOG03053">
    <property type="taxonomic scope" value="Archaea"/>
</dbReference>
<evidence type="ECO:0000256" key="2">
    <source>
        <dbReference type="SAM" id="MobiDB-lite"/>
    </source>
</evidence>
<gene>
    <name evidence="3" type="ORF">C496_13271</name>
</gene>
<dbReference type="RefSeq" id="WP_006090557.1">
    <property type="nucleotide sequence ID" value="NZ_AOHW01000036.1"/>
</dbReference>
<accession>L9VR16</accession>
<evidence type="ECO:0000313" key="3">
    <source>
        <dbReference type="EMBL" id="ELY39650.1"/>
    </source>
</evidence>
<evidence type="ECO:0000313" key="4">
    <source>
        <dbReference type="Proteomes" id="UP000011599"/>
    </source>
</evidence>
<feature type="region of interest" description="Disordered" evidence="2">
    <location>
        <begin position="188"/>
        <end position="260"/>
    </location>
</feature>
<sequence>MNRLPTIVLAIALVVALAAMPLGAAGALADGDEQTDETESVAPGEQLSGAVGVQEAEIQGELTERTYGIELANAQSDDERADVVEKQFADAEDRFAAHEQRLEELEDARDSGEITEGQYRAEVATIAAETATVERLAGDANATAGELNGSVLEDRGIDVSAIEELQNNAAELSGGDVAAIAQSIAGDSVGQSPVADREPGAPIDTPGTDQSNDAAADRDGDTESADDDAESTDETESDSDDAETTNETEHEETDRHSGGE</sequence>
<keyword evidence="4" id="KW-1185">Reference proteome</keyword>
<evidence type="ECO:0000256" key="1">
    <source>
        <dbReference type="SAM" id="Coils"/>
    </source>
</evidence>
<feature type="coiled-coil region" evidence="1">
    <location>
        <begin position="81"/>
        <end position="115"/>
    </location>
</feature>
<reference evidence="3 4" key="1">
    <citation type="journal article" date="2014" name="PLoS Genet.">
        <title>Phylogenetically driven sequencing of extremely halophilic archaea reveals strategies for static and dynamic osmo-response.</title>
        <authorList>
            <person name="Becker E.A."/>
            <person name="Seitzer P.M."/>
            <person name="Tritt A."/>
            <person name="Larsen D."/>
            <person name="Krusor M."/>
            <person name="Yao A.I."/>
            <person name="Wu D."/>
            <person name="Madern D."/>
            <person name="Eisen J.A."/>
            <person name="Darling A.E."/>
            <person name="Facciotti M.T."/>
        </authorList>
    </citation>
    <scope>NUCLEOTIDE SEQUENCE [LARGE SCALE GENOMIC DNA]</scope>
    <source>
        <strain evidence="3 4">GA33</strain>
    </source>
</reference>
<dbReference type="OrthoDB" id="170871at2157"/>
<dbReference type="EMBL" id="AOHW01000036">
    <property type="protein sequence ID" value="ELY39650.1"/>
    <property type="molecule type" value="Genomic_DNA"/>
</dbReference>
<protein>
    <submittedName>
        <fullName evidence="3">Uncharacterized protein</fullName>
    </submittedName>
</protein>
<name>L9VR16_9EURY</name>
<dbReference type="STRING" id="1114856.GCA_000383975_03079"/>